<evidence type="ECO:0000256" key="6">
    <source>
        <dbReference type="PROSITE-ProRule" id="PRU00023"/>
    </source>
</evidence>
<comment type="similarity">
    <text evidence="7">Belongs to the OSBP family.</text>
</comment>
<dbReference type="SUPFAM" id="SSF48452">
    <property type="entry name" value="TPR-like"/>
    <property type="match status" value="1"/>
</dbReference>
<feature type="repeat" description="ANK" evidence="6">
    <location>
        <begin position="35"/>
        <end position="67"/>
    </location>
</feature>
<protein>
    <recommendedName>
        <fullName evidence="8">Oxysterol-binding protein</fullName>
    </recommendedName>
</protein>
<dbReference type="PANTHER" id="PTHR10972">
    <property type="entry name" value="OXYSTEROL-BINDING PROTEIN-RELATED"/>
    <property type="match status" value="1"/>
</dbReference>
<evidence type="ECO:0000313" key="11">
    <source>
        <dbReference type="EMBL" id="TSR16026.1"/>
    </source>
</evidence>
<dbReference type="Pfam" id="PF01237">
    <property type="entry name" value="Oxysterol_BP"/>
    <property type="match status" value="1"/>
</dbReference>
<feature type="compositionally biased region" description="Acidic residues" evidence="9">
    <location>
        <begin position="275"/>
        <end position="284"/>
    </location>
</feature>
<keyword evidence="2 8" id="KW-0813">Transport</keyword>
<dbReference type="GO" id="GO:0015485">
    <property type="term" value="F:cholesterol binding"/>
    <property type="evidence" value="ECO:0007669"/>
    <property type="project" value="TreeGrafter"/>
</dbReference>
<gene>
    <name evidence="11" type="ORF">Baya_11665</name>
</gene>
<keyword evidence="3" id="KW-0802">TPR repeat</keyword>
<dbReference type="InterPro" id="IPR001849">
    <property type="entry name" value="PH_domain"/>
</dbReference>
<dbReference type="SUPFAM" id="SSF48403">
    <property type="entry name" value="Ankyrin repeat"/>
    <property type="match status" value="1"/>
</dbReference>
<dbReference type="GO" id="GO:0097038">
    <property type="term" value="C:perinuclear endoplasmic reticulum"/>
    <property type="evidence" value="ECO:0007669"/>
    <property type="project" value="TreeGrafter"/>
</dbReference>
<dbReference type="PROSITE" id="PS50297">
    <property type="entry name" value="ANK_REP_REGION"/>
    <property type="match status" value="1"/>
</dbReference>
<reference evidence="11 12" key="1">
    <citation type="journal article" date="2019" name="Genome Biol. Evol.">
        <title>Whole-Genome Sequencing of the Giant Devil Catfish, Bagarius yarrelli.</title>
        <authorList>
            <person name="Jiang W."/>
            <person name="Lv Y."/>
            <person name="Cheng L."/>
            <person name="Yang K."/>
            <person name="Chao B."/>
            <person name="Wang X."/>
            <person name="Li Y."/>
            <person name="Pan X."/>
            <person name="You X."/>
            <person name="Zhang Y."/>
            <person name="Yang J."/>
            <person name="Li J."/>
            <person name="Zhang X."/>
            <person name="Liu S."/>
            <person name="Sun C."/>
            <person name="Yang J."/>
            <person name="Shi Q."/>
        </authorList>
    </citation>
    <scope>NUCLEOTIDE SEQUENCE [LARGE SCALE GENOMIC DNA]</scope>
    <source>
        <strain evidence="11">JWS20170419001</strain>
        <tissue evidence="11">Muscle</tissue>
    </source>
</reference>
<dbReference type="InterPro" id="IPR011993">
    <property type="entry name" value="PH-like_dom_sf"/>
</dbReference>
<dbReference type="Pfam" id="PF12796">
    <property type="entry name" value="Ank_2"/>
    <property type="match status" value="1"/>
</dbReference>
<keyword evidence="5" id="KW-0446">Lipid-binding</keyword>
<evidence type="ECO:0000313" key="12">
    <source>
        <dbReference type="Proteomes" id="UP000319801"/>
    </source>
</evidence>
<feature type="region of interest" description="Disordered" evidence="9">
    <location>
        <begin position="888"/>
        <end position="966"/>
    </location>
</feature>
<dbReference type="InterPro" id="IPR036770">
    <property type="entry name" value="Ankyrin_rpt-contain_sf"/>
</dbReference>
<feature type="compositionally biased region" description="Polar residues" evidence="9">
    <location>
        <begin position="921"/>
        <end position="943"/>
    </location>
</feature>
<name>A0A556V112_BAGYA</name>
<evidence type="ECO:0000256" key="4">
    <source>
        <dbReference type="ARBA" id="ARBA00023055"/>
    </source>
</evidence>
<keyword evidence="6" id="KW-0040">ANK repeat</keyword>
<dbReference type="GO" id="GO:0006869">
    <property type="term" value="P:lipid transport"/>
    <property type="evidence" value="ECO:0007669"/>
    <property type="project" value="UniProtKB-KW"/>
</dbReference>
<keyword evidence="4 8" id="KW-0445">Lipid transport</keyword>
<dbReference type="EMBL" id="VCAZ01000091">
    <property type="protein sequence ID" value="TSR16026.1"/>
    <property type="molecule type" value="Genomic_DNA"/>
</dbReference>
<dbReference type="GO" id="GO:0005886">
    <property type="term" value="C:plasma membrane"/>
    <property type="evidence" value="ECO:0007669"/>
    <property type="project" value="TreeGrafter"/>
</dbReference>
<feature type="compositionally biased region" description="Polar residues" evidence="9">
    <location>
        <begin position="888"/>
        <end position="911"/>
    </location>
</feature>
<comment type="similarity">
    <text evidence="1">Belongs to the TTC39 family.</text>
</comment>
<dbReference type="SUPFAM" id="SSF50729">
    <property type="entry name" value="PH domain-like"/>
    <property type="match status" value="1"/>
</dbReference>
<proteinExistence type="inferred from homology"/>
<dbReference type="Gene3D" id="2.40.160.120">
    <property type="match status" value="1"/>
</dbReference>
<organism evidence="11 12">
    <name type="scientific">Bagarius yarrelli</name>
    <name type="common">Goonch</name>
    <name type="synonym">Bagrus yarrelli</name>
    <dbReference type="NCBI Taxonomy" id="175774"/>
    <lineage>
        <taxon>Eukaryota</taxon>
        <taxon>Metazoa</taxon>
        <taxon>Chordata</taxon>
        <taxon>Craniata</taxon>
        <taxon>Vertebrata</taxon>
        <taxon>Euteleostomi</taxon>
        <taxon>Actinopterygii</taxon>
        <taxon>Neopterygii</taxon>
        <taxon>Teleostei</taxon>
        <taxon>Ostariophysi</taxon>
        <taxon>Siluriformes</taxon>
        <taxon>Sisoridae</taxon>
        <taxon>Sisorinae</taxon>
        <taxon>Bagarius</taxon>
    </lineage>
</organism>
<evidence type="ECO:0000259" key="10">
    <source>
        <dbReference type="PROSITE" id="PS50003"/>
    </source>
</evidence>
<evidence type="ECO:0000256" key="2">
    <source>
        <dbReference type="ARBA" id="ARBA00022448"/>
    </source>
</evidence>
<evidence type="ECO:0000256" key="1">
    <source>
        <dbReference type="ARBA" id="ARBA00006400"/>
    </source>
</evidence>
<feature type="compositionally biased region" description="Polar residues" evidence="9">
    <location>
        <begin position="984"/>
        <end position="1003"/>
    </location>
</feature>
<dbReference type="OrthoDB" id="416222at2759"/>
<dbReference type="InterPro" id="IPR000648">
    <property type="entry name" value="Oxysterol-bd"/>
</dbReference>
<feature type="domain" description="PH" evidence="10">
    <location>
        <begin position="95"/>
        <end position="196"/>
    </location>
</feature>
<dbReference type="SMART" id="SM00233">
    <property type="entry name" value="PH"/>
    <property type="match status" value="1"/>
</dbReference>
<dbReference type="SUPFAM" id="SSF144000">
    <property type="entry name" value="Oxysterol-binding protein-like"/>
    <property type="match status" value="1"/>
</dbReference>
<evidence type="ECO:0000256" key="9">
    <source>
        <dbReference type="SAM" id="MobiDB-lite"/>
    </source>
</evidence>
<sequence length="1341" mass="151282">MEERLLDAVRNGDCGAVAQLLSNNRPLDVNCKDSHGDTPLHIAASRGHKECVDVLVKSGASFDALNKNGQSVLDVAKDDEMRHFLEKCQENTITAKKFEGFLWKKSDFLSWNSHWVVLENGTLSWFCNQSDAACSDRRQGYKPLMKAQCEVNPWDKYFFTLKCSDGIVHHFKVSSRCTEPEIIRKKWLDAIQEHAVYSTICGDAGETPAQEGKEEVTEEAMDLGDFLSHSLQAAESYQKMLESQVAMFVSMIRNENNDIDQKMDKFDSPSAADSNDPDMLDPEQEVEKNKILSEALQTLATERHLLKKKLSTGRKSPNPSAISEDEFFDASSEWIVTGRGQVGVLRFSRLLLSGSIYTRKTLTLLLACLGSRTSLPAPMFSRNDVSIWSILKKCIGMELSKITMPVIFNEPLSFLQRLTEYMEHTYLIHQANTSTDSIQRMKCVAAFAVSAVASQWERTGKPFNPLLGETYELIREDLGFRWMSEQVSHHPPVSAFHAEGLNDDFLFHGSIYPKLKFWGKSVEAEPRGIITLELPKHNEAYTWTNPTCCVHNIIVGQLWIEQYGNVEVINHKTGDRCSLTFKSCGLFGKELHKVEGYILDKSKKKICAIYGKWTECLYTVDPAAFELHKKSDKKTTEEKKGSKQSSVDEEAEEMPPPEAETVQVIPGSELIWRISPRPQNSAQFYAFSTFAMQLNELEEDMKENLPVTDCRFRPDIRALENGDIDLASAEKKRVEEKQRVARKNRSKSNDEWRTRNSSPLMSFGASFVSFLNAMMTFEEEKMQVACEDLRATERLCEHDGTGVIETIKNKLKKNAEGQRSEVTIMERLQRLIIVADCQVYLAVLSFVRQELSGYIKAGWILRKAWKMYNKCYNEITRLQEACQRRSSAPQGTLSLNPPRISSTLNPDSTEGITRLQEACQRRSSAPQGTLSFDQPNQNQNTLTPDSTEGSPSEPEPSQNPSPIAPVSEVSHDLGLLRDRHKASTTRPKSASKSQPRLDSSVTTESLGRLKGSVSFGYGLFHLCISMVPPHLLRIINLLGFPGSRQEGLDALTYSSEKAGLQVAKVILQKKEAEYPDSSLFIFFKGRVLRLECQISRALACFNRALDLAAEQREIQHICLYEIGWCSMIELSFSEAYKAFERLRTESRWSQCYYSYLTGVCQGAAGELDGASSVLKDATRLFKRKHNQIEQFSMRKAEDLRKPRPTRERCLMAAIEILYLWKALSNCSNANLQLMIEVLQPMDDSLYCGLKHLLLGAVHKSLGDNANATQCFQMAFNNEEGRVSNSYVQPYSLYELACVLSTAKGRALLLQAKEDFSAYDFENRLHVRIHTALASLAAASPQ</sequence>
<dbReference type="InterPro" id="IPR002110">
    <property type="entry name" value="Ankyrin_rpt"/>
</dbReference>
<dbReference type="Gene3D" id="1.25.40.10">
    <property type="entry name" value="Tetratricopeptide repeat domain"/>
    <property type="match status" value="1"/>
</dbReference>
<evidence type="ECO:0000256" key="7">
    <source>
        <dbReference type="RuleBase" id="RU003844"/>
    </source>
</evidence>
<dbReference type="InterPro" id="IPR018494">
    <property type="entry name" value="Oxysterol-bd_CS"/>
</dbReference>
<feature type="region of interest" description="Disordered" evidence="9">
    <location>
        <begin position="978"/>
        <end position="1003"/>
    </location>
</feature>
<dbReference type="SMART" id="SM00248">
    <property type="entry name" value="ANK"/>
    <property type="match status" value="1"/>
</dbReference>
<keyword evidence="12" id="KW-1185">Reference proteome</keyword>
<dbReference type="InterPro" id="IPR011990">
    <property type="entry name" value="TPR-like_helical_dom_sf"/>
</dbReference>
<feature type="region of interest" description="Disordered" evidence="9">
    <location>
        <begin position="259"/>
        <end position="285"/>
    </location>
</feature>
<dbReference type="Proteomes" id="UP000319801">
    <property type="component" value="Unassembled WGS sequence"/>
</dbReference>
<evidence type="ECO:0000256" key="3">
    <source>
        <dbReference type="ARBA" id="ARBA00022803"/>
    </source>
</evidence>
<dbReference type="GO" id="GO:0005829">
    <property type="term" value="C:cytosol"/>
    <property type="evidence" value="ECO:0007669"/>
    <property type="project" value="TreeGrafter"/>
</dbReference>
<evidence type="ECO:0000256" key="5">
    <source>
        <dbReference type="ARBA" id="ARBA00023121"/>
    </source>
</evidence>
<accession>A0A556V112</accession>
<feature type="region of interest" description="Disordered" evidence="9">
    <location>
        <begin position="630"/>
        <end position="660"/>
    </location>
</feature>
<feature type="compositionally biased region" description="Pro residues" evidence="9">
    <location>
        <begin position="953"/>
        <end position="963"/>
    </location>
</feature>
<feature type="compositionally biased region" description="Basic and acidic residues" evidence="9">
    <location>
        <begin position="630"/>
        <end position="641"/>
    </location>
</feature>
<dbReference type="PROSITE" id="PS01013">
    <property type="entry name" value="OSBP"/>
    <property type="match status" value="1"/>
</dbReference>
<dbReference type="Pfam" id="PF10300">
    <property type="entry name" value="Iml2-TPR_39"/>
    <property type="match status" value="1"/>
</dbReference>
<dbReference type="InterPro" id="IPR019412">
    <property type="entry name" value="IML2/TPR_39"/>
</dbReference>
<evidence type="ECO:0000256" key="8">
    <source>
        <dbReference type="RuleBase" id="RU003845"/>
    </source>
</evidence>
<dbReference type="PROSITE" id="PS50088">
    <property type="entry name" value="ANK_REPEAT"/>
    <property type="match status" value="1"/>
</dbReference>
<feature type="region of interest" description="Disordered" evidence="9">
    <location>
        <begin position="735"/>
        <end position="755"/>
    </location>
</feature>
<comment type="caution">
    <text evidence="11">The sequence shown here is derived from an EMBL/GenBank/DDBJ whole genome shotgun (WGS) entry which is preliminary data.</text>
</comment>
<dbReference type="FunFam" id="2.40.160.120:FF:000005">
    <property type="entry name" value="Oxysterol-binding protein"/>
    <property type="match status" value="1"/>
</dbReference>
<dbReference type="Gene3D" id="3.30.70.3490">
    <property type="match status" value="1"/>
</dbReference>
<dbReference type="PANTHER" id="PTHR10972:SF53">
    <property type="entry name" value="OXYSTEROL-BINDING PROTEIN-RELATED PROTEIN 1"/>
    <property type="match status" value="1"/>
</dbReference>
<dbReference type="Gene3D" id="1.25.40.20">
    <property type="entry name" value="Ankyrin repeat-containing domain"/>
    <property type="match status" value="1"/>
</dbReference>
<dbReference type="InterPro" id="IPR037239">
    <property type="entry name" value="OSBP_sf"/>
</dbReference>
<dbReference type="PROSITE" id="PS50003">
    <property type="entry name" value="PH_DOMAIN"/>
    <property type="match status" value="1"/>
</dbReference>
<dbReference type="Gene3D" id="2.30.29.30">
    <property type="entry name" value="Pleckstrin-homology domain (PH domain)/Phosphotyrosine-binding domain (PTB)"/>
    <property type="match status" value="1"/>
</dbReference>